<feature type="domain" description="HTH araC/xylS-type" evidence="4">
    <location>
        <begin position="152"/>
        <end position="251"/>
    </location>
</feature>
<keyword evidence="2" id="KW-0238">DNA-binding</keyword>
<gene>
    <name evidence="5" type="ORF">SAMN05216233_103309</name>
</gene>
<proteinExistence type="predicted"/>
<protein>
    <submittedName>
        <fullName evidence="5">Transcriptional regulator, AraC family</fullName>
    </submittedName>
</protein>
<dbReference type="Pfam" id="PF20240">
    <property type="entry name" value="DUF6597"/>
    <property type="match status" value="1"/>
</dbReference>
<evidence type="ECO:0000313" key="6">
    <source>
        <dbReference type="Proteomes" id="UP000198870"/>
    </source>
</evidence>
<dbReference type="AlphaFoldDB" id="A0A1G5CZI5"/>
<keyword evidence="6" id="KW-1185">Reference proteome</keyword>
<dbReference type="RefSeq" id="WP_092209607.1">
    <property type="nucleotide sequence ID" value="NZ_FMUX01000003.1"/>
</dbReference>
<dbReference type="Proteomes" id="UP000198870">
    <property type="component" value="Unassembled WGS sequence"/>
</dbReference>
<dbReference type="STRING" id="419481.SAMN05216233_103309"/>
<dbReference type="SMART" id="SM00342">
    <property type="entry name" value="HTH_ARAC"/>
    <property type="match status" value="1"/>
</dbReference>
<dbReference type="PROSITE" id="PS01124">
    <property type="entry name" value="HTH_ARAC_FAMILY_2"/>
    <property type="match status" value="1"/>
</dbReference>
<dbReference type="Gene3D" id="1.10.10.60">
    <property type="entry name" value="Homeodomain-like"/>
    <property type="match status" value="1"/>
</dbReference>
<evidence type="ECO:0000256" key="1">
    <source>
        <dbReference type="ARBA" id="ARBA00023015"/>
    </source>
</evidence>
<dbReference type="GO" id="GO:0003700">
    <property type="term" value="F:DNA-binding transcription factor activity"/>
    <property type="evidence" value="ECO:0007669"/>
    <property type="project" value="InterPro"/>
</dbReference>
<keyword evidence="1" id="KW-0805">Transcription regulation</keyword>
<sequence>MSLHGIAPPLAWAPFIASYWHLDGDSVVDIHGGVALVFNLGDPVTVDVQGHDSLQVASPFLLGGLSRRVGFRADGDLRLFGVRFRPCGVFPFFSMPQMEFAGQCVVLDELWELKGLGVVEAMARGRGDAPDDYACRFNEFFAARRDSFLSYGRVVAMAVAVIRRECGNVTMAALAAECGVSRRHLERLFDERIGVTPKHLARMFRLSLALGHLPSSDAADVAARCGYFDQPHLIRECRCLTDYSPSQMHPSS</sequence>
<dbReference type="InterPro" id="IPR046532">
    <property type="entry name" value="DUF6597"/>
</dbReference>
<evidence type="ECO:0000259" key="4">
    <source>
        <dbReference type="PROSITE" id="PS01124"/>
    </source>
</evidence>
<evidence type="ECO:0000256" key="2">
    <source>
        <dbReference type="ARBA" id="ARBA00023125"/>
    </source>
</evidence>
<dbReference type="PANTHER" id="PTHR46796">
    <property type="entry name" value="HTH-TYPE TRANSCRIPTIONAL ACTIVATOR RHAS-RELATED"/>
    <property type="match status" value="1"/>
</dbReference>
<dbReference type="Pfam" id="PF12833">
    <property type="entry name" value="HTH_18"/>
    <property type="match status" value="1"/>
</dbReference>
<dbReference type="GO" id="GO:0043565">
    <property type="term" value="F:sequence-specific DNA binding"/>
    <property type="evidence" value="ECO:0007669"/>
    <property type="project" value="InterPro"/>
</dbReference>
<dbReference type="InterPro" id="IPR018060">
    <property type="entry name" value="HTH_AraC"/>
</dbReference>
<accession>A0A1G5CZI5</accession>
<reference evidence="5 6" key="1">
    <citation type="submission" date="2016-10" db="EMBL/GenBank/DDBJ databases">
        <authorList>
            <person name="de Groot N.N."/>
        </authorList>
    </citation>
    <scope>NUCLEOTIDE SEQUENCE [LARGE SCALE GENOMIC DNA]</scope>
    <source>
        <strain evidence="5 6">AA1</strain>
    </source>
</reference>
<organism evidence="5 6">
    <name type="scientific">Desulfoluna spongiiphila</name>
    <dbReference type="NCBI Taxonomy" id="419481"/>
    <lineage>
        <taxon>Bacteria</taxon>
        <taxon>Pseudomonadati</taxon>
        <taxon>Thermodesulfobacteriota</taxon>
        <taxon>Desulfobacteria</taxon>
        <taxon>Desulfobacterales</taxon>
        <taxon>Desulfolunaceae</taxon>
        <taxon>Desulfoluna</taxon>
    </lineage>
</organism>
<name>A0A1G5CZI5_9BACT</name>
<dbReference type="EMBL" id="FMUX01000003">
    <property type="protein sequence ID" value="SCY07855.1"/>
    <property type="molecule type" value="Genomic_DNA"/>
</dbReference>
<evidence type="ECO:0000313" key="5">
    <source>
        <dbReference type="EMBL" id="SCY07855.1"/>
    </source>
</evidence>
<dbReference type="InterPro" id="IPR050204">
    <property type="entry name" value="AraC_XylS_family_regulators"/>
</dbReference>
<keyword evidence="3" id="KW-0804">Transcription</keyword>
<evidence type="ECO:0000256" key="3">
    <source>
        <dbReference type="ARBA" id="ARBA00023163"/>
    </source>
</evidence>